<evidence type="ECO:0000256" key="1">
    <source>
        <dbReference type="SAM" id="MobiDB-lite"/>
    </source>
</evidence>
<keyword evidence="2" id="KW-0812">Transmembrane</keyword>
<dbReference type="PANTHER" id="PTHR41282">
    <property type="entry name" value="CONSERVED TRANSMEMBRANE PROTEIN-RELATED"/>
    <property type="match status" value="1"/>
</dbReference>
<keyword evidence="2" id="KW-0472">Membrane</keyword>
<feature type="transmembrane region" description="Helical" evidence="2">
    <location>
        <begin position="202"/>
        <end position="222"/>
    </location>
</feature>
<dbReference type="PIRSF" id="PIRSF009160">
    <property type="entry name" value="UCP009160"/>
    <property type="match status" value="1"/>
</dbReference>
<accession>A0ABN2K1Y5</accession>
<feature type="transmembrane region" description="Helical" evidence="2">
    <location>
        <begin position="52"/>
        <end position="72"/>
    </location>
</feature>
<proteinExistence type="predicted"/>
<feature type="transmembrane region" description="Helical" evidence="2">
    <location>
        <begin position="129"/>
        <end position="154"/>
    </location>
</feature>
<feature type="transmembrane region" description="Helical" evidence="2">
    <location>
        <begin position="106"/>
        <end position="123"/>
    </location>
</feature>
<gene>
    <name evidence="3" type="ORF">GCM10009681_16640</name>
</gene>
<reference evidence="3 4" key="1">
    <citation type="journal article" date="2019" name="Int. J. Syst. Evol. Microbiol.">
        <title>The Global Catalogue of Microorganisms (GCM) 10K type strain sequencing project: providing services to taxonomists for standard genome sequencing and annotation.</title>
        <authorList>
            <consortium name="The Broad Institute Genomics Platform"/>
            <consortium name="The Broad Institute Genome Sequencing Center for Infectious Disease"/>
            <person name="Wu L."/>
            <person name="Ma J."/>
        </authorList>
    </citation>
    <scope>NUCLEOTIDE SEQUENCE [LARGE SCALE GENOMIC DNA]</scope>
    <source>
        <strain evidence="3 4">JCM 13249</strain>
    </source>
</reference>
<dbReference type="RefSeq" id="WP_344078616.1">
    <property type="nucleotide sequence ID" value="NZ_BAAALS010000006.1"/>
</dbReference>
<feature type="region of interest" description="Disordered" evidence="1">
    <location>
        <begin position="1"/>
        <end position="30"/>
    </location>
</feature>
<dbReference type="Pfam" id="PF12811">
    <property type="entry name" value="BaxI_1"/>
    <property type="match status" value="1"/>
</dbReference>
<keyword evidence="2" id="KW-1133">Transmembrane helix</keyword>
<feature type="transmembrane region" description="Helical" evidence="2">
    <location>
        <begin position="166"/>
        <end position="190"/>
    </location>
</feature>
<evidence type="ECO:0000313" key="4">
    <source>
        <dbReference type="Proteomes" id="UP001500655"/>
    </source>
</evidence>
<dbReference type="Proteomes" id="UP001500655">
    <property type="component" value="Unassembled WGS sequence"/>
</dbReference>
<evidence type="ECO:0000256" key="2">
    <source>
        <dbReference type="SAM" id="Phobius"/>
    </source>
</evidence>
<name>A0ABN2K1Y5_9ACTN</name>
<organism evidence="3 4">
    <name type="scientific">Luedemannella helvata</name>
    <dbReference type="NCBI Taxonomy" id="349315"/>
    <lineage>
        <taxon>Bacteria</taxon>
        <taxon>Bacillati</taxon>
        <taxon>Actinomycetota</taxon>
        <taxon>Actinomycetes</taxon>
        <taxon>Micromonosporales</taxon>
        <taxon>Micromonosporaceae</taxon>
        <taxon>Luedemannella</taxon>
    </lineage>
</organism>
<feature type="transmembrane region" description="Helical" evidence="2">
    <location>
        <begin position="243"/>
        <end position="265"/>
    </location>
</feature>
<dbReference type="PANTHER" id="PTHR41282:SF1">
    <property type="entry name" value="CONSERVED TRANSMEMBRANE PROTEIN-RELATED"/>
    <property type="match status" value="1"/>
</dbReference>
<dbReference type="EMBL" id="BAAALS010000006">
    <property type="protein sequence ID" value="GAA1746207.1"/>
    <property type="molecule type" value="Genomic_DNA"/>
</dbReference>
<feature type="transmembrane region" description="Helical" evidence="2">
    <location>
        <begin position="78"/>
        <end position="99"/>
    </location>
</feature>
<evidence type="ECO:0000313" key="3">
    <source>
        <dbReference type="EMBL" id="GAA1746207.1"/>
    </source>
</evidence>
<sequence length="268" mass="28610">MRSSNPVLNRLTPVEPERGGYAAPGDPSRVPYPQPAYPPVVQAEDRMTIDDVVVRTVGLLVVLGIAGAAAWVMVPDELVGVGVTGAAIIGLVVGLIIAIARVTNPVVVLAYAVIQGVFVGLISKIFETAYAGIVVQAVVGTFGVFLIMAVLYKFRVIRATPRFTKVLIGAMFGILAVMLVNWILSLFGVYTGLRGDAEGNAGWVAIVFSLVVIVVAALSFIVDFDQIEQAIRAGAPAKTAWTCAFGLLVGLIWVYLEILRLLSYLRQR</sequence>
<keyword evidence="4" id="KW-1185">Reference proteome</keyword>
<protein>
    <submittedName>
        <fullName evidence="3">Bax inhibitor-1/YccA family protein</fullName>
    </submittedName>
</protein>
<dbReference type="InterPro" id="IPR010539">
    <property type="entry name" value="BaxI_1-like"/>
</dbReference>
<comment type="caution">
    <text evidence="3">The sequence shown here is derived from an EMBL/GenBank/DDBJ whole genome shotgun (WGS) entry which is preliminary data.</text>
</comment>